<evidence type="ECO:0000256" key="1">
    <source>
        <dbReference type="SAM" id="MobiDB-lite"/>
    </source>
</evidence>
<protein>
    <submittedName>
        <fullName evidence="2">Uncharacterized protein</fullName>
    </submittedName>
</protein>
<feature type="region of interest" description="Disordered" evidence="1">
    <location>
        <begin position="1"/>
        <end position="47"/>
    </location>
</feature>
<dbReference type="Proteomes" id="UP001303222">
    <property type="component" value="Unassembled WGS sequence"/>
</dbReference>
<evidence type="ECO:0000313" key="2">
    <source>
        <dbReference type="EMBL" id="KAK3953444.1"/>
    </source>
</evidence>
<name>A0AAN6NYR8_9PEZI</name>
<sequence>MAPLDPNRTKPFEGGFESSLTRDTKTSGLAVNSRSYRHSNRDSVRNAKGDHARAIHINQDVFEDEDELTLIPTQPCAPNGQAFGSLPLGHGNNVGLVERLRGSIQRLNPFSQDTIEGSAAYTHTTGSLGHQPVTISAFLTSSHDNANGNHKHNSTADVDRLRALHRSQISDISAQLADKEARYQSETARLEARNAKLSHRLAETEHRIQGCTADMESQKARATAEWDQKEARYRDTISKLEADKAKMATELRERDSRAQAMISSLEAENFKHARKAAALQMQFDAACADFSKELDEAKSKNSFKQVKATDTEVQGSWKDLSFSVRQFVKEHCPPSFSPSMLQERLMVDRVSDLKLFCLNPTLVLQSPLFAHSLLEMCIWGYLYEAVFGPHAEYWAGKVGKRFMSTCVGLQDLITRNSNGRTSSALLPAFHHWRSDSMHQLEELGAVKPPSSESMAVKLLDYLAPILNQTPTGVPTSATAIDAVEIMRAAVKMDRIFRMSRAHYTVMISKGSPPFHPPFLGFPFDPACMEQKPEFAGFGDRNGSPPSDVDLVVSPAILKAGNTDGENYQSKHFLVKLGVVCNVQQFFVDVKKTQTKTASSTRQDAASSSSHTVRTRAMASAEQERRSDKTDGSDVDMLDYPDNDSMRADR</sequence>
<gene>
    <name evidence="2" type="ORF">QBC32DRAFT_312967</name>
</gene>
<feature type="compositionally biased region" description="Basic and acidic residues" evidence="1">
    <location>
        <begin position="621"/>
        <end position="631"/>
    </location>
</feature>
<feature type="region of interest" description="Disordered" evidence="1">
    <location>
        <begin position="592"/>
        <end position="649"/>
    </location>
</feature>
<reference evidence="2" key="2">
    <citation type="submission" date="2023-06" db="EMBL/GenBank/DDBJ databases">
        <authorList>
            <consortium name="Lawrence Berkeley National Laboratory"/>
            <person name="Mondo S.J."/>
            <person name="Hensen N."/>
            <person name="Bonometti L."/>
            <person name="Westerberg I."/>
            <person name="Brannstrom I.O."/>
            <person name="Guillou S."/>
            <person name="Cros-Aarteil S."/>
            <person name="Calhoun S."/>
            <person name="Haridas S."/>
            <person name="Kuo A."/>
            <person name="Pangilinan J."/>
            <person name="Riley R."/>
            <person name="Labutti K."/>
            <person name="Andreopoulos B."/>
            <person name="Lipzen A."/>
            <person name="Chen C."/>
            <person name="Yanf M."/>
            <person name="Daum C."/>
            <person name="Ng V."/>
            <person name="Clum A."/>
            <person name="Steindorff A."/>
            <person name="Ohm R."/>
            <person name="Martin F."/>
            <person name="Silar P."/>
            <person name="Natvig D."/>
            <person name="Lalanne C."/>
            <person name="Gautier V."/>
            <person name="Ament-Velasquez S.L."/>
            <person name="Kruys A."/>
            <person name="Hutchinson M.I."/>
            <person name="Powell A.J."/>
            <person name="Barry K."/>
            <person name="Miller A.N."/>
            <person name="Grigoriev I.V."/>
            <person name="Debuchy R."/>
            <person name="Gladieux P."/>
            <person name="Thoren M.H."/>
            <person name="Johannesson H."/>
        </authorList>
    </citation>
    <scope>NUCLEOTIDE SEQUENCE</scope>
    <source>
        <strain evidence="2">CBS 626.80</strain>
    </source>
</reference>
<reference evidence="2" key="1">
    <citation type="journal article" date="2023" name="Mol. Phylogenet. Evol.">
        <title>Genome-scale phylogeny and comparative genomics of the fungal order Sordariales.</title>
        <authorList>
            <person name="Hensen N."/>
            <person name="Bonometti L."/>
            <person name="Westerberg I."/>
            <person name="Brannstrom I.O."/>
            <person name="Guillou S."/>
            <person name="Cros-Aarteil S."/>
            <person name="Calhoun S."/>
            <person name="Haridas S."/>
            <person name="Kuo A."/>
            <person name="Mondo S."/>
            <person name="Pangilinan J."/>
            <person name="Riley R."/>
            <person name="LaButti K."/>
            <person name="Andreopoulos B."/>
            <person name="Lipzen A."/>
            <person name="Chen C."/>
            <person name="Yan M."/>
            <person name="Daum C."/>
            <person name="Ng V."/>
            <person name="Clum A."/>
            <person name="Steindorff A."/>
            <person name="Ohm R.A."/>
            <person name="Martin F."/>
            <person name="Silar P."/>
            <person name="Natvig D.O."/>
            <person name="Lalanne C."/>
            <person name="Gautier V."/>
            <person name="Ament-Velasquez S.L."/>
            <person name="Kruys A."/>
            <person name="Hutchinson M.I."/>
            <person name="Powell A.J."/>
            <person name="Barry K."/>
            <person name="Miller A.N."/>
            <person name="Grigoriev I.V."/>
            <person name="Debuchy R."/>
            <person name="Gladieux P."/>
            <person name="Hiltunen Thoren M."/>
            <person name="Johannesson H."/>
        </authorList>
    </citation>
    <scope>NUCLEOTIDE SEQUENCE</scope>
    <source>
        <strain evidence="2">CBS 626.80</strain>
    </source>
</reference>
<evidence type="ECO:0000313" key="3">
    <source>
        <dbReference type="Proteomes" id="UP001303222"/>
    </source>
</evidence>
<feature type="compositionally biased region" description="Acidic residues" evidence="1">
    <location>
        <begin position="632"/>
        <end position="641"/>
    </location>
</feature>
<comment type="caution">
    <text evidence="2">The sequence shown here is derived from an EMBL/GenBank/DDBJ whole genome shotgun (WGS) entry which is preliminary data.</text>
</comment>
<dbReference type="AlphaFoldDB" id="A0AAN6NYR8"/>
<proteinExistence type="predicted"/>
<feature type="compositionally biased region" description="Low complexity" evidence="1">
    <location>
        <begin position="597"/>
        <end position="609"/>
    </location>
</feature>
<organism evidence="2 3">
    <name type="scientific">Pseudoneurospora amorphoporcata</name>
    <dbReference type="NCBI Taxonomy" id="241081"/>
    <lineage>
        <taxon>Eukaryota</taxon>
        <taxon>Fungi</taxon>
        <taxon>Dikarya</taxon>
        <taxon>Ascomycota</taxon>
        <taxon>Pezizomycotina</taxon>
        <taxon>Sordariomycetes</taxon>
        <taxon>Sordariomycetidae</taxon>
        <taxon>Sordariales</taxon>
        <taxon>Sordariaceae</taxon>
        <taxon>Pseudoneurospora</taxon>
    </lineage>
</organism>
<keyword evidence="3" id="KW-1185">Reference proteome</keyword>
<dbReference type="EMBL" id="MU859105">
    <property type="protein sequence ID" value="KAK3953444.1"/>
    <property type="molecule type" value="Genomic_DNA"/>
</dbReference>
<accession>A0AAN6NYR8</accession>